<dbReference type="Proteomes" id="UP000199228">
    <property type="component" value="Unassembled WGS sequence"/>
</dbReference>
<dbReference type="STRING" id="1732.SAMN02910417_01663"/>
<dbReference type="OrthoDB" id="7064788at2"/>
<dbReference type="AlphaFoldDB" id="A0A1G6BN90"/>
<organism evidence="1 2">
    <name type="scientific">Eubacterium oxidoreducens</name>
    <dbReference type="NCBI Taxonomy" id="1732"/>
    <lineage>
        <taxon>Bacteria</taxon>
        <taxon>Bacillati</taxon>
        <taxon>Bacillota</taxon>
        <taxon>Clostridia</taxon>
        <taxon>Eubacteriales</taxon>
        <taxon>Eubacteriaceae</taxon>
        <taxon>Eubacterium</taxon>
    </lineage>
</organism>
<accession>A0A1G6BN90</accession>
<keyword evidence="2" id="KW-1185">Reference proteome</keyword>
<evidence type="ECO:0000313" key="1">
    <source>
        <dbReference type="EMBL" id="SDB22116.1"/>
    </source>
</evidence>
<dbReference type="InterPro" id="IPR026906">
    <property type="entry name" value="LRR_5"/>
</dbReference>
<reference evidence="1 2" key="1">
    <citation type="submission" date="2016-10" db="EMBL/GenBank/DDBJ databases">
        <authorList>
            <person name="de Groot N.N."/>
        </authorList>
    </citation>
    <scope>NUCLEOTIDE SEQUENCE [LARGE SCALE GENOMIC DNA]</scope>
    <source>
        <strain evidence="1 2">DSM 3217</strain>
    </source>
</reference>
<sequence>MYKYSIDSENKALITGYSGREKNIVIPSMLDGHPVIGIMESAFWGADELEQVVMPPSIRSLCRRAFRECAHLQRVEFSENITNLPANTFTECYMLRELKLPNCLSSCDHAAFEDSPISRIEIGSLVTQVALELLLANASTLEEIVVEEGNNVYCTDDSALYEERTQEKVLLFCYAQKYRRTSGYEKATYSILDGTAKIAKEAFKNCYNLTQVILPQSLKNIGEYAFKGTAIETFFLPSNVEEVETEAFLTGSVFLKKRRMLKQILVAMDNPFYKAKDDFLLRVREDGTYAIAVYFGDEMEVVIPEGIKEIMDGAFVKSNLRKITIPTCVEMIGKHAFDGCKKLVLVNMNDKTWYIPKTTRGMDYIVSEVREEYILCIKICEDGHRFDEERYDALFESLELVTDRVLVAVNRLKTGEGIKDAVKRKYLQYLKEHAWQSVVTVADYDELKGLDLLADFGIIGLHNVDEWIALANKEKKSALQSYLMELKNTRYGCIQTDYEL</sequence>
<dbReference type="EMBL" id="FMXR01000011">
    <property type="protein sequence ID" value="SDB22116.1"/>
    <property type="molecule type" value="Genomic_DNA"/>
</dbReference>
<dbReference type="InterPro" id="IPR053139">
    <property type="entry name" value="Surface_bspA-like"/>
</dbReference>
<protein>
    <submittedName>
        <fullName evidence="1">Leucine rich repeat-containing protein</fullName>
    </submittedName>
</protein>
<gene>
    <name evidence="1" type="ORF">SAMN02910417_01663</name>
</gene>
<dbReference type="SUPFAM" id="SSF52058">
    <property type="entry name" value="L domain-like"/>
    <property type="match status" value="1"/>
</dbReference>
<name>A0A1G6BN90_EUBOX</name>
<dbReference type="PANTHER" id="PTHR45661:SF3">
    <property type="entry name" value="IG-LIKE DOMAIN-CONTAINING PROTEIN"/>
    <property type="match status" value="1"/>
</dbReference>
<dbReference type="Gene3D" id="3.80.10.10">
    <property type="entry name" value="Ribonuclease Inhibitor"/>
    <property type="match status" value="2"/>
</dbReference>
<proteinExistence type="predicted"/>
<evidence type="ECO:0000313" key="2">
    <source>
        <dbReference type="Proteomes" id="UP000199228"/>
    </source>
</evidence>
<dbReference type="PANTHER" id="PTHR45661">
    <property type="entry name" value="SURFACE ANTIGEN"/>
    <property type="match status" value="1"/>
</dbReference>
<dbReference type="InterPro" id="IPR032675">
    <property type="entry name" value="LRR_dom_sf"/>
</dbReference>
<dbReference type="RefSeq" id="WP_090173890.1">
    <property type="nucleotide sequence ID" value="NZ_FMXR01000011.1"/>
</dbReference>
<dbReference type="Pfam" id="PF13306">
    <property type="entry name" value="LRR_5"/>
    <property type="match status" value="3"/>
</dbReference>